<evidence type="ECO:0000313" key="11">
    <source>
        <dbReference type="EMBL" id="KAL3804910.1"/>
    </source>
</evidence>
<keyword evidence="6 7" id="KW-0067">ATP-binding</keyword>
<sequence>MTESSIKAETDRPAPVANASEKQQEINDVSREFHSSLSMGNGTSTKDDSNDSPPTDESPSTDQGDAKDKRFVAPKDFELLKVIGMGAFGKVLQVRNRKSSQIFAMKVISKRLLQRKTSYVENVLAERNILSKIANHPFIVTMHASFQTKEKLFIIMDFCAGGELFLKLGREGIFRERTAAFYLAEITLALEHLHSVNVLHRDLKPENILLGSDGHCCLTDFGLAKDFTGHNSDNDDERARTLCGTMEYMSPEMVARKWYGKGADFWSLGCIAFEMLSGRPPFLADRKGSKELFRKIMNERIRMPDGASASACKLLKGLLNRDVSKRLGAAKGTMFEVGGVGALKQQPFFAGLDWGKLELKEVEPPEDFSVSNDEDLRHFHEEFTNMTLPRSVKEMSELDFLPRHCKSDHFRGFSFISSHFPLPERTNSEEMHYWNNVDGDGQSLSDCASDVFDDDMREVNALPVEQTPEKKKRPPRKKKKAQSVPLETANEEDEKYELAADTSTADEKNDLEKPQTGFVMPIDIGEASISVDTKEIQSTPEVPKIPPASLFATTTIPSAAKGNPTSLNPNANSWNAVSNKKQPSGLPVPALLTNAKPVARLPQVAPTTVSKEQALAAKATTPIKTNTNISNPVGNDTYKPKPGTWASMAVGKGSELNNSKILASSLNANPGLKPTAQSKLVSPLQHSTPQVKSIALSPDWRNHVVSPHRRVSGQSVSLNMINVPPPPMSQPQQKTWQSLDEFGPSLGQAQKETTKQTKPMGVWGSKPL</sequence>
<dbReference type="AlphaFoldDB" id="A0ABD3QX24"/>
<evidence type="ECO:0000259" key="9">
    <source>
        <dbReference type="PROSITE" id="PS50011"/>
    </source>
</evidence>
<gene>
    <name evidence="11" type="ORF">HJC23_006682</name>
</gene>
<dbReference type="Pfam" id="PF00069">
    <property type="entry name" value="Pkinase"/>
    <property type="match status" value="1"/>
</dbReference>
<keyword evidence="3" id="KW-0808">Transferase</keyword>
<feature type="compositionally biased region" description="Polar residues" evidence="8">
    <location>
        <begin position="51"/>
        <end position="63"/>
    </location>
</feature>
<dbReference type="Gene3D" id="3.30.200.20">
    <property type="entry name" value="Phosphorylase Kinase, domain 1"/>
    <property type="match status" value="1"/>
</dbReference>
<dbReference type="PROSITE" id="PS51285">
    <property type="entry name" value="AGC_KINASE_CTER"/>
    <property type="match status" value="1"/>
</dbReference>
<keyword evidence="4 7" id="KW-0547">Nucleotide-binding</keyword>
<keyword evidence="2" id="KW-0597">Phosphoprotein</keyword>
<dbReference type="SMART" id="SM00220">
    <property type="entry name" value="S_TKc"/>
    <property type="match status" value="1"/>
</dbReference>
<dbReference type="SMART" id="SM00133">
    <property type="entry name" value="S_TK_X"/>
    <property type="match status" value="1"/>
</dbReference>
<dbReference type="PANTHER" id="PTHR24351">
    <property type="entry name" value="RIBOSOMAL PROTEIN S6 KINASE"/>
    <property type="match status" value="1"/>
</dbReference>
<protein>
    <recommendedName>
        <fullName evidence="13">Non-specific serine/threonine protein kinase</fullName>
    </recommendedName>
</protein>
<dbReference type="Pfam" id="PF00433">
    <property type="entry name" value="Pkinase_C"/>
    <property type="match status" value="1"/>
</dbReference>
<keyword evidence="12" id="KW-1185">Reference proteome</keyword>
<evidence type="ECO:0000256" key="1">
    <source>
        <dbReference type="ARBA" id="ARBA00022527"/>
    </source>
</evidence>
<dbReference type="InterPro" id="IPR045270">
    <property type="entry name" value="STKc_AGC"/>
</dbReference>
<organism evidence="11 12">
    <name type="scientific">Cyclotella cryptica</name>
    <dbReference type="NCBI Taxonomy" id="29204"/>
    <lineage>
        <taxon>Eukaryota</taxon>
        <taxon>Sar</taxon>
        <taxon>Stramenopiles</taxon>
        <taxon>Ochrophyta</taxon>
        <taxon>Bacillariophyta</taxon>
        <taxon>Coscinodiscophyceae</taxon>
        <taxon>Thalassiosirophycidae</taxon>
        <taxon>Stephanodiscales</taxon>
        <taxon>Stephanodiscaceae</taxon>
        <taxon>Cyclotella</taxon>
    </lineage>
</organism>
<dbReference type="FunFam" id="3.30.200.20:FF:000042">
    <property type="entry name" value="Aurora kinase A"/>
    <property type="match status" value="1"/>
</dbReference>
<feature type="region of interest" description="Disordered" evidence="8">
    <location>
        <begin position="718"/>
        <end position="768"/>
    </location>
</feature>
<dbReference type="EMBL" id="JABMIG020000005">
    <property type="protein sequence ID" value="KAL3804910.1"/>
    <property type="molecule type" value="Genomic_DNA"/>
</dbReference>
<dbReference type="InterPro" id="IPR008271">
    <property type="entry name" value="Ser/Thr_kinase_AS"/>
</dbReference>
<dbReference type="PROSITE" id="PS50011">
    <property type="entry name" value="PROTEIN_KINASE_DOM"/>
    <property type="match status" value="1"/>
</dbReference>
<evidence type="ECO:0000256" key="8">
    <source>
        <dbReference type="SAM" id="MobiDB-lite"/>
    </source>
</evidence>
<dbReference type="InterPro" id="IPR017892">
    <property type="entry name" value="Pkinase_C"/>
</dbReference>
<evidence type="ECO:0000256" key="5">
    <source>
        <dbReference type="ARBA" id="ARBA00022777"/>
    </source>
</evidence>
<feature type="domain" description="Protein kinase" evidence="9">
    <location>
        <begin position="77"/>
        <end position="349"/>
    </location>
</feature>
<dbReference type="FunFam" id="1.10.510.10:FF:000048">
    <property type="entry name" value="Protein kinase C"/>
    <property type="match status" value="1"/>
</dbReference>
<feature type="region of interest" description="Disordered" evidence="8">
    <location>
        <begin position="460"/>
        <end position="509"/>
    </location>
</feature>
<name>A0ABD3QX24_9STRA</name>
<dbReference type="InterPro" id="IPR000719">
    <property type="entry name" value="Prot_kinase_dom"/>
</dbReference>
<evidence type="ECO:0000256" key="7">
    <source>
        <dbReference type="PROSITE-ProRule" id="PRU10141"/>
    </source>
</evidence>
<dbReference type="Gene3D" id="1.10.510.10">
    <property type="entry name" value="Transferase(Phosphotransferase) domain 1"/>
    <property type="match status" value="1"/>
</dbReference>
<reference evidence="11 12" key="1">
    <citation type="journal article" date="2020" name="G3 (Bethesda)">
        <title>Improved Reference Genome for Cyclotella cryptica CCMP332, a Model for Cell Wall Morphogenesis, Salinity Adaptation, and Lipid Production in Diatoms (Bacillariophyta).</title>
        <authorList>
            <person name="Roberts W.R."/>
            <person name="Downey K.M."/>
            <person name="Ruck E.C."/>
            <person name="Traller J.C."/>
            <person name="Alverson A.J."/>
        </authorList>
    </citation>
    <scope>NUCLEOTIDE SEQUENCE [LARGE SCALE GENOMIC DNA]</scope>
    <source>
        <strain evidence="11 12">CCMP332</strain>
    </source>
</reference>
<feature type="binding site" evidence="7">
    <location>
        <position position="106"/>
    </location>
    <ligand>
        <name>ATP</name>
        <dbReference type="ChEBI" id="CHEBI:30616"/>
    </ligand>
</feature>
<accession>A0ABD3QX24</accession>
<dbReference type="InterPro" id="IPR017441">
    <property type="entry name" value="Protein_kinase_ATP_BS"/>
</dbReference>
<keyword evidence="5" id="KW-0418">Kinase</keyword>
<dbReference type="GO" id="GO:0004674">
    <property type="term" value="F:protein serine/threonine kinase activity"/>
    <property type="evidence" value="ECO:0007669"/>
    <property type="project" value="UniProtKB-KW"/>
</dbReference>
<dbReference type="Proteomes" id="UP001516023">
    <property type="component" value="Unassembled WGS sequence"/>
</dbReference>
<dbReference type="SUPFAM" id="SSF56112">
    <property type="entry name" value="Protein kinase-like (PK-like)"/>
    <property type="match status" value="1"/>
</dbReference>
<feature type="domain" description="AGC-kinase C-terminal" evidence="10">
    <location>
        <begin position="350"/>
        <end position="425"/>
    </location>
</feature>
<feature type="compositionally biased region" description="Basic and acidic residues" evidence="8">
    <location>
        <begin position="1"/>
        <end position="12"/>
    </location>
</feature>
<feature type="region of interest" description="Disordered" evidence="8">
    <location>
        <begin position="1"/>
        <end position="68"/>
    </location>
</feature>
<keyword evidence="1" id="KW-0723">Serine/threonine-protein kinase</keyword>
<dbReference type="InterPro" id="IPR000961">
    <property type="entry name" value="AGC-kinase_C"/>
</dbReference>
<evidence type="ECO:0000313" key="12">
    <source>
        <dbReference type="Proteomes" id="UP001516023"/>
    </source>
</evidence>
<dbReference type="CDD" id="cd05123">
    <property type="entry name" value="STKc_AGC"/>
    <property type="match status" value="1"/>
</dbReference>
<evidence type="ECO:0000256" key="4">
    <source>
        <dbReference type="ARBA" id="ARBA00022741"/>
    </source>
</evidence>
<feature type="compositionally biased region" description="Polar residues" evidence="8">
    <location>
        <begin position="35"/>
        <end position="44"/>
    </location>
</feature>
<feature type="compositionally biased region" description="Basic and acidic residues" evidence="8">
    <location>
        <begin position="22"/>
        <end position="34"/>
    </location>
</feature>
<evidence type="ECO:0000259" key="10">
    <source>
        <dbReference type="PROSITE" id="PS51285"/>
    </source>
</evidence>
<comment type="caution">
    <text evidence="11">The sequence shown here is derived from an EMBL/GenBank/DDBJ whole genome shotgun (WGS) entry which is preliminary data.</text>
</comment>
<evidence type="ECO:0000256" key="3">
    <source>
        <dbReference type="ARBA" id="ARBA00022679"/>
    </source>
</evidence>
<dbReference type="PROSITE" id="PS00107">
    <property type="entry name" value="PROTEIN_KINASE_ATP"/>
    <property type="match status" value="1"/>
</dbReference>
<evidence type="ECO:0000256" key="6">
    <source>
        <dbReference type="ARBA" id="ARBA00022840"/>
    </source>
</evidence>
<proteinExistence type="predicted"/>
<evidence type="ECO:0000256" key="2">
    <source>
        <dbReference type="ARBA" id="ARBA00022553"/>
    </source>
</evidence>
<dbReference type="PROSITE" id="PS00108">
    <property type="entry name" value="PROTEIN_KINASE_ST"/>
    <property type="match status" value="1"/>
</dbReference>
<dbReference type="GO" id="GO:0005524">
    <property type="term" value="F:ATP binding"/>
    <property type="evidence" value="ECO:0007669"/>
    <property type="project" value="UniProtKB-UniRule"/>
</dbReference>
<dbReference type="InterPro" id="IPR011009">
    <property type="entry name" value="Kinase-like_dom_sf"/>
</dbReference>
<evidence type="ECO:0008006" key="13">
    <source>
        <dbReference type="Google" id="ProtNLM"/>
    </source>
</evidence>
<feature type="compositionally biased region" description="Basic residues" evidence="8">
    <location>
        <begin position="470"/>
        <end position="481"/>
    </location>
</feature>